<organism evidence="1 2">
    <name type="scientific">Anatilimnocola aggregata</name>
    <dbReference type="NCBI Taxonomy" id="2528021"/>
    <lineage>
        <taxon>Bacteria</taxon>
        <taxon>Pseudomonadati</taxon>
        <taxon>Planctomycetota</taxon>
        <taxon>Planctomycetia</taxon>
        <taxon>Pirellulales</taxon>
        <taxon>Pirellulaceae</taxon>
        <taxon>Anatilimnocola</taxon>
    </lineage>
</organism>
<gene>
    <name evidence="1" type="ORF">ETAA8_48250</name>
</gene>
<reference evidence="1 2" key="1">
    <citation type="submission" date="2019-02" db="EMBL/GenBank/DDBJ databases">
        <title>Deep-cultivation of Planctomycetes and their phenomic and genomic characterization uncovers novel biology.</title>
        <authorList>
            <person name="Wiegand S."/>
            <person name="Jogler M."/>
            <person name="Boedeker C."/>
            <person name="Pinto D."/>
            <person name="Vollmers J."/>
            <person name="Rivas-Marin E."/>
            <person name="Kohn T."/>
            <person name="Peeters S.H."/>
            <person name="Heuer A."/>
            <person name="Rast P."/>
            <person name="Oberbeckmann S."/>
            <person name="Bunk B."/>
            <person name="Jeske O."/>
            <person name="Meyerdierks A."/>
            <person name="Storesund J.E."/>
            <person name="Kallscheuer N."/>
            <person name="Luecker S."/>
            <person name="Lage O.M."/>
            <person name="Pohl T."/>
            <person name="Merkel B.J."/>
            <person name="Hornburger P."/>
            <person name="Mueller R.-W."/>
            <person name="Bruemmer F."/>
            <person name="Labrenz M."/>
            <person name="Spormann A.M."/>
            <person name="Op den Camp H."/>
            <person name="Overmann J."/>
            <person name="Amann R."/>
            <person name="Jetten M.S.M."/>
            <person name="Mascher T."/>
            <person name="Medema M.H."/>
            <person name="Devos D.P."/>
            <person name="Kaster A.-K."/>
            <person name="Ovreas L."/>
            <person name="Rohde M."/>
            <person name="Galperin M.Y."/>
            <person name="Jogler C."/>
        </authorList>
    </citation>
    <scope>NUCLEOTIDE SEQUENCE [LARGE SCALE GENOMIC DNA]</scope>
    <source>
        <strain evidence="1 2">ETA_A8</strain>
    </source>
</reference>
<name>A0A517YHJ8_9BACT</name>
<dbReference type="AlphaFoldDB" id="A0A517YHJ8"/>
<evidence type="ECO:0000313" key="1">
    <source>
        <dbReference type="EMBL" id="QDU29710.1"/>
    </source>
</evidence>
<keyword evidence="2" id="KW-1185">Reference proteome</keyword>
<evidence type="ECO:0000313" key="2">
    <source>
        <dbReference type="Proteomes" id="UP000315017"/>
    </source>
</evidence>
<proteinExistence type="predicted"/>
<accession>A0A517YHJ8</accession>
<dbReference type="Proteomes" id="UP000315017">
    <property type="component" value="Chromosome"/>
</dbReference>
<protein>
    <submittedName>
        <fullName evidence="1">Uncharacterized protein</fullName>
    </submittedName>
</protein>
<dbReference type="EMBL" id="CP036274">
    <property type="protein sequence ID" value="QDU29710.1"/>
    <property type="molecule type" value="Genomic_DNA"/>
</dbReference>
<sequence length="72" mass="8385">MPRAPISIPASKKRWESSLRLLRRQLTRLLKWVRELLIADVVSPTLPGVHRGERGFCEFAAFDGLNNRLEWE</sequence>
<dbReference type="KEGG" id="aagg:ETAA8_48250"/>